<dbReference type="EMBL" id="BMCI01000002">
    <property type="protein sequence ID" value="GGC49741.1"/>
    <property type="molecule type" value="Genomic_DNA"/>
</dbReference>
<dbReference type="Proteomes" id="UP000646833">
    <property type="component" value="Unassembled WGS sequence"/>
</dbReference>
<organism evidence="1 2">
    <name type="scientific">Haloferax sulfurifontis</name>
    <dbReference type="NCBI Taxonomy" id="255616"/>
    <lineage>
        <taxon>Archaea</taxon>
        <taxon>Methanobacteriati</taxon>
        <taxon>Methanobacteriota</taxon>
        <taxon>Stenosarchaea group</taxon>
        <taxon>Halobacteria</taxon>
        <taxon>Halobacteriales</taxon>
        <taxon>Haloferacaceae</taxon>
        <taxon>Haloferax</taxon>
    </lineage>
</organism>
<evidence type="ECO:0000313" key="2">
    <source>
        <dbReference type="Proteomes" id="UP000646833"/>
    </source>
</evidence>
<name>A0A830E4H8_9EURY</name>
<reference evidence="1" key="2">
    <citation type="submission" date="2020-09" db="EMBL/GenBank/DDBJ databases">
        <authorList>
            <person name="Sun Q."/>
            <person name="Sedlacek I."/>
        </authorList>
    </citation>
    <scope>NUCLEOTIDE SEQUENCE</scope>
    <source>
        <strain evidence="1">CCM 7217</strain>
    </source>
</reference>
<protein>
    <submittedName>
        <fullName evidence="1">Uncharacterized protein</fullName>
    </submittedName>
</protein>
<evidence type="ECO:0000313" key="1">
    <source>
        <dbReference type="EMBL" id="GGC49741.1"/>
    </source>
</evidence>
<sequence length="104" mass="11921">MADVHALAHRDCGGNLVYREEEFIPFSPGSTFGHVRKARSVCAECGEEFLVLEDYFDAAYTDADDMEWLVVRLYRGDETLTLVNEDPDVWARKTDENQIRLGDF</sequence>
<dbReference type="RefSeq" id="WP_188423300.1">
    <property type="nucleotide sequence ID" value="NZ_BMCI01000002.1"/>
</dbReference>
<gene>
    <name evidence="1" type="ORF">GCM10007209_09240</name>
</gene>
<reference evidence="1" key="1">
    <citation type="journal article" date="2014" name="Int. J. Syst. Evol. Microbiol.">
        <title>Complete genome sequence of Corynebacterium casei LMG S-19264T (=DSM 44701T), isolated from a smear-ripened cheese.</title>
        <authorList>
            <consortium name="US DOE Joint Genome Institute (JGI-PGF)"/>
            <person name="Walter F."/>
            <person name="Albersmeier A."/>
            <person name="Kalinowski J."/>
            <person name="Ruckert C."/>
        </authorList>
    </citation>
    <scope>NUCLEOTIDE SEQUENCE</scope>
    <source>
        <strain evidence="1">CCM 7217</strain>
    </source>
</reference>
<comment type="caution">
    <text evidence="1">The sequence shown here is derived from an EMBL/GenBank/DDBJ whole genome shotgun (WGS) entry which is preliminary data.</text>
</comment>
<proteinExistence type="predicted"/>
<dbReference type="AlphaFoldDB" id="A0A830E4H8"/>
<accession>A0A830E4H8</accession>